<dbReference type="Gene3D" id="3.40.50.880">
    <property type="match status" value="1"/>
</dbReference>
<keyword evidence="1" id="KW-0378">Hydrolase</keyword>
<evidence type="ECO:0000313" key="1">
    <source>
        <dbReference type="EMBL" id="GHH74773.1"/>
    </source>
</evidence>
<dbReference type="AlphaFoldDB" id="A0A919KW63"/>
<proteinExistence type="predicted"/>
<dbReference type="GO" id="GO:0033969">
    <property type="term" value="F:gamma-glutamyl-gamma-aminobutyrate hydrolase activity"/>
    <property type="evidence" value="ECO:0007669"/>
    <property type="project" value="TreeGrafter"/>
</dbReference>
<evidence type="ECO:0000313" key="2">
    <source>
        <dbReference type="Proteomes" id="UP000617734"/>
    </source>
</evidence>
<dbReference type="Proteomes" id="UP000617734">
    <property type="component" value="Unassembled WGS sequence"/>
</dbReference>
<dbReference type="InterPro" id="IPR029062">
    <property type="entry name" value="Class_I_gatase-like"/>
</dbReference>
<dbReference type="GeneID" id="95354612"/>
<dbReference type="EMBL" id="BNBO01000023">
    <property type="protein sequence ID" value="GHH74773.1"/>
    <property type="molecule type" value="Genomic_DNA"/>
</dbReference>
<dbReference type="InterPro" id="IPR044668">
    <property type="entry name" value="PuuD-like"/>
</dbReference>
<dbReference type="Pfam" id="PF07722">
    <property type="entry name" value="Peptidase_C26"/>
    <property type="match status" value="1"/>
</dbReference>
<dbReference type="GO" id="GO:0006598">
    <property type="term" value="P:polyamine catabolic process"/>
    <property type="evidence" value="ECO:0007669"/>
    <property type="project" value="TreeGrafter"/>
</dbReference>
<accession>A0A919KW63</accession>
<dbReference type="CDD" id="cd01745">
    <property type="entry name" value="GATase1_2"/>
    <property type="match status" value="1"/>
</dbReference>
<dbReference type="PANTHER" id="PTHR43235:SF1">
    <property type="entry name" value="GLUTAMINE AMIDOTRANSFERASE PB2B2.05-RELATED"/>
    <property type="match status" value="1"/>
</dbReference>
<gene>
    <name evidence="1" type="ORF">GCM10018781_42160</name>
</gene>
<protein>
    <submittedName>
        <fullName evidence="1">Gamma-glutamyl-gamma-aminobutyrate hydrolase</fullName>
    </submittedName>
</protein>
<dbReference type="RefSeq" id="WP_190212434.1">
    <property type="nucleotide sequence ID" value="NZ_BNBO01000023.1"/>
</dbReference>
<comment type="caution">
    <text evidence="1">The sequence shown here is derived from an EMBL/GenBank/DDBJ whole genome shotgun (WGS) entry which is preliminary data.</text>
</comment>
<organism evidence="1 2">
    <name type="scientific">Kitasatospora indigofera</name>
    <dbReference type="NCBI Taxonomy" id="67307"/>
    <lineage>
        <taxon>Bacteria</taxon>
        <taxon>Bacillati</taxon>
        <taxon>Actinomycetota</taxon>
        <taxon>Actinomycetes</taxon>
        <taxon>Kitasatosporales</taxon>
        <taxon>Streptomycetaceae</taxon>
        <taxon>Kitasatospora</taxon>
    </lineage>
</organism>
<dbReference type="PANTHER" id="PTHR43235">
    <property type="entry name" value="GLUTAMINE AMIDOTRANSFERASE PB2B2.05-RELATED"/>
    <property type="match status" value="1"/>
</dbReference>
<dbReference type="InterPro" id="IPR011697">
    <property type="entry name" value="Peptidase_C26"/>
</dbReference>
<keyword evidence="2" id="KW-1185">Reference proteome</keyword>
<sequence length="274" mass="28716">MDRRPFIGVSTYLVDVSWSDWRGRRVALVPERYTAFVRDAGGVAVLLPPDAPERAPEVLARLDALVISGGPDMDPAYYGQPPHPLTEADAPERDHWETALVRAALASGMPLLGICRGMQLLNVVCGGSLLQHLPDVVDPDVHAGSPGAYGAHLVRPVPGTLLGDLFPETELTVPTFHHQAVDRLGDGLRVGALAPDGTIEAIEGPGFTLGVQWHPEQGEDLRVMRALVRAATAARTLPLEPLDLLASAAEAAGTAAAAPADAGTGTVTPVRVGG</sequence>
<name>A0A919KW63_9ACTN</name>
<dbReference type="SUPFAM" id="SSF52317">
    <property type="entry name" value="Class I glutamine amidotransferase-like"/>
    <property type="match status" value="1"/>
</dbReference>
<reference evidence="1" key="2">
    <citation type="submission" date="2020-09" db="EMBL/GenBank/DDBJ databases">
        <authorList>
            <person name="Sun Q."/>
            <person name="Ohkuma M."/>
        </authorList>
    </citation>
    <scope>NUCLEOTIDE SEQUENCE</scope>
    <source>
        <strain evidence="1">JCM 4646</strain>
    </source>
</reference>
<dbReference type="PROSITE" id="PS51273">
    <property type="entry name" value="GATASE_TYPE_1"/>
    <property type="match status" value="1"/>
</dbReference>
<reference evidence="1" key="1">
    <citation type="journal article" date="2014" name="Int. J. Syst. Evol. Microbiol.">
        <title>Complete genome sequence of Corynebacterium casei LMG S-19264T (=DSM 44701T), isolated from a smear-ripened cheese.</title>
        <authorList>
            <consortium name="US DOE Joint Genome Institute (JGI-PGF)"/>
            <person name="Walter F."/>
            <person name="Albersmeier A."/>
            <person name="Kalinowski J."/>
            <person name="Ruckert C."/>
        </authorList>
    </citation>
    <scope>NUCLEOTIDE SEQUENCE</scope>
    <source>
        <strain evidence="1">JCM 4646</strain>
    </source>
</reference>
<dbReference type="GO" id="GO:0005829">
    <property type="term" value="C:cytosol"/>
    <property type="evidence" value="ECO:0007669"/>
    <property type="project" value="TreeGrafter"/>
</dbReference>